<keyword evidence="4" id="KW-1185">Reference proteome</keyword>
<dbReference type="Proteomes" id="UP000322080">
    <property type="component" value="Unassembled WGS sequence"/>
</dbReference>
<dbReference type="AlphaFoldDB" id="A0A5D0RNZ5"/>
<protein>
    <submittedName>
        <fullName evidence="3">AAA family ATPase</fullName>
    </submittedName>
</protein>
<evidence type="ECO:0000313" key="3">
    <source>
        <dbReference type="EMBL" id="TYB82304.1"/>
    </source>
</evidence>
<dbReference type="SUPFAM" id="SSF52540">
    <property type="entry name" value="P-loop containing nucleoside triphosphate hydrolases"/>
    <property type="match status" value="1"/>
</dbReference>
<evidence type="ECO:0000259" key="2">
    <source>
        <dbReference type="Pfam" id="PF08707"/>
    </source>
</evidence>
<reference evidence="3 4" key="1">
    <citation type="submission" date="2019-08" db="EMBL/GenBank/DDBJ databases">
        <title>Identification of a novel species of the genus Boseongicola.</title>
        <authorList>
            <person name="Zhang X.-Q."/>
        </authorList>
    </citation>
    <scope>NUCLEOTIDE SEQUENCE [LARGE SCALE GENOMIC DNA]</scope>
    <source>
        <strain evidence="3 4">HY14</strain>
    </source>
</reference>
<dbReference type="InterPro" id="IPR038724">
    <property type="entry name" value="RepA"/>
</dbReference>
<evidence type="ECO:0000313" key="4">
    <source>
        <dbReference type="Proteomes" id="UP000322080"/>
    </source>
</evidence>
<dbReference type="RefSeq" id="WP_148377067.1">
    <property type="nucleotide sequence ID" value="NZ_VSIY01000004.1"/>
</dbReference>
<feature type="compositionally biased region" description="Polar residues" evidence="1">
    <location>
        <begin position="299"/>
        <end position="314"/>
    </location>
</feature>
<accession>A0A5D0RNZ5</accession>
<comment type="caution">
    <text evidence="3">The sequence shown here is derived from an EMBL/GenBank/DDBJ whole genome shotgun (WGS) entry which is preliminary data.</text>
</comment>
<dbReference type="CDD" id="cd01125">
    <property type="entry name" value="RepA_RSF1010_like"/>
    <property type="match status" value="1"/>
</dbReference>
<dbReference type="InterPro" id="IPR014819">
    <property type="entry name" value="PriCT_2"/>
</dbReference>
<dbReference type="InterPro" id="IPR027417">
    <property type="entry name" value="P-loop_NTPase"/>
</dbReference>
<dbReference type="Gene3D" id="3.40.50.300">
    <property type="entry name" value="P-loop containing nucleotide triphosphate hydrolases"/>
    <property type="match status" value="1"/>
</dbReference>
<proteinExistence type="predicted"/>
<feature type="domain" description="Primase C-terminal 2" evidence="2">
    <location>
        <begin position="336"/>
        <end position="410"/>
    </location>
</feature>
<gene>
    <name evidence="3" type="ORF">FVF75_06165</name>
</gene>
<dbReference type="Pfam" id="PF13481">
    <property type="entry name" value="AAA_25"/>
    <property type="match status" value="1"/>
</dbReference>
<evidence type="ECO:0000256" key="1">
    <source>
        <dbReference type="SAM" id="MobiDB-lite"/>
    </source>
</evidence>
<feature type="region of interest" description="Disordered" evidence="1">
    <location>
        <begin position="296"/>
        <end position="324"/>
    </location>
</feature>
<dbReference type="EMBL" id="VSIY01000004">
    <property type="protein sequence ID" value="TYB82304.1"/>
    <property type="molecule type" value="Genomic_DNA"/>
</dbReference>
<sequence length="858" mass="90780">MLNYHTNSAVLAQPDNADNEFLNLVEAAAEAGLIALDLANSVQARTAVGYLSGDALQVEVCAALASGTAPDKALDAIAPLFEPDDVIELRALDPAGGGATAYCGRLDVPGERQALADFIRSHIGQRNLYFGANPRRADLAGGCRAGKTEDVVARRAVVLDFDRHSAPETDPDWSLTLDRLRDLDPRLIVASGNGFHVWLAVEPVTDEALSASVASLAAAMARIGADNMADLPRIARLPWTVNLPTPIKRKRGAIAALALPVPGTGGAPLVEGPAPKVQALCEALWVVAEDLALPGRRSGATSQGGPRASGSPSHYGSGGERKSGAAAPSAELLHLALAQMPNDGPFDDRDDWMRLAFAIKGACSAGGIEAEGRAEWLDWCARWGGGDPDKDAAAWDGITDPGTGWGTVMQILNRVNPGGHALVRDAAATAAFAQQAAVNIQAMSSTPLLPVRPFKSGTLPPRQWLYGRSVIRGFLSLLVAPGGAGKSALAMLEALAMATGRELLPGEKPVRPLKVLFHNAEDGAEEQQRRLAAAMEHHSVSHADLGGRLFLTSGREMPLQLARQGHEGPEIVPGVVDWLVTEAQRLRIDVLVLDPLGAMHTLPENSNEAINLLANALREIAERADVAIVLLHHTSKSAAMDMDMAGAGASRGASALVDAVRLQRHIVRMSAKEAGTFGVPQERRRSYFRVETGKANLSPAEDARWFQMVSVNLGNATLAYPQGDDVQTVERWTPPTAAGATVCDLAVVQVAVKAAIDAGMPPRADPQSKDWIGYLIADKLGLSIGAPEAKDADLADDERAERARVKAMLRSWLRDGGLERFTAQDKHRQGRTCIRVGTAAVLLEPDFSSAADNAPEAT</sequence>
<dbReference type="GO" id="GO:0016817">
    <property type="term" value="F:hydrolase activity, acting on acid anhydrides"/>
    <property type="evidence" value="ECO:0007669"/>
    <property type="project" value="InterPro"/>
</dbReference>
<organism evidence="3 4">
    <name type="scientific">Maritimibacter fusiformis</name>
    <dbReference type="NCBI Taxonomy" id="2603819"/>
    <lineage>
        <taxon>Bacteria</taxon>
        <taxon>Pseudomonadati</taxon>
        <taxon>Pseudomonadota</taxon>
        <taxon>Alphaproteobacteria</taxon>
        <taxon>Rhodobacterales</taxon>
        <taxon>Roseobacteraceae</taxon>
        <taxon>Maritimibacter</taxon>
    </lineage>
</organism>
<dbReference type="Pfam" id="PF08707">
    <property type="entry name" value="PriCT_2"/>
    <property type="match status" value="1"/>
</dbReference>
<name>A0A5D0RNZ5_9RHOB</name>